<sequence>MLIDLIAYSLVSVRSRGYLDSKVLSSILINFDQLKANWFQCTKILALFRYSARPAGSQSQKE</sequence>
<accession>U7QL02</accession>
<gene>
    <name evidence="1" type="ORF">M595_2961</name>
</gene>
<dbReference type="Proteomes" id="UP000017127">
    <property type="component" value="Unassembled WGS sequence"/>
</dbReference>
<protein>
    <submittedName>
        <fullName evidence="1">Uncharacterized protein</fullName>
    </submittedName>
</protein>
<evidence type="ECO:0000313" key="2">
    <source>
        <dbReference type="Proteomes" id="UP000017127"/>
    </source>
</evidence>
<proteinExistence type="predicted"/>
<keyword evidence="2" id="KW-1185">Reference proteome</keyword>
<reference evidence="1 2" key="1">
    <citation type="journal article" date="2013" name="Front. Microbiol.">
        <title>Comparative genomic analyses of the cyanobacterium, Lyngbya aestuarii BL J, a powerful hydrogen producer.</title>
        <authorList>
            <person name="Kothari A."/>
            <person name="Vaughn M."/>
            <person name="Garcia-Pichel F."/>
        </authorList>
    </citation>
    <scope>NUCLEOTIDE SEQUENCE [LARGE SCALE GENOMIC DNA]</scope>
    <source>
        <strain evidence="1 2">BL J</strain>
    </source>
</reference>
<organism evidence="1 2">
    <name type="scientific">Lyngbya aestuarii BL J</name>
    <dbReference type="NCBI Taxonomy" id="1348334"/>
    <lineage>
        <taxon>Bacteria</taxon>
        <taxon>Bacillati</taxon>
        <taxon>Cyanobacteriota</taxon>
        <taxon>Cyanophyceae</taxon>
        <taxon>Oscillatoriophycideae</taxon>
        <taxon>Oscillatoriales</taxon>
        <taxon>Microcoleaceae</taxon>
        <taxon>Lyngbya</taxon>
    </lineage>
</organism>
<dbReference type="AlphaFoldDB" id="U7QL02"/>
<evidence type="ECO:0000313" key="1">
    <source>
        <dbReference type="EMBL" id="ERT07096.1"/>
    </source>
</evidence>
<comment type="caution">
    <text evidence="1">The sequence shown here is derived from an EMBL/GenBank/DDBJ whole genome shotgun (WGS) entry which is preliminary data.</text>
</comment>
<name>U7QL02_9CYAN</name>
<dbReference type="EMBL" id="AUZM01000026">
    <property type="protein sequence ID" value="ERT07096.1"/>
    <property type="molecule type" value="Genomic_DNA"/>
</dbReference>